<evidence type="ECO:0000256" key="1">
    <source>
        <dbReference type="SAM" id="MobiDB-lite"/>
    </source>
</evidence>
<dbReference type="EMBL" id="QGNW01000097">
    <property type="protein sequence ID" value="RVW97815.1"/>
    <property type="molecule type" value="Genomic_DNA"/>
</dbReference>
<organism evidence="2 3">
    <name type="scientific">Vitis vinifera</name>
    <name type="common">Grape</name>
    <dbReference type="NCBI Taxonomy" id="29760"/>
    <lineage>
        <taxon>Eukaryota</taxon>
        <taxon>Viridiplantae</taxon>
        <taxon>Streptophyta</taxon>
        <taxon>Embryophyta</taxon>
        <taxon>Tracheophyta</taxon>
        <taxon>Spermatophyta</taxon>
        <taxon>Magnoliopsida</taxon>
        <taxon>eudicotyledons</taxon>
        <taxon>Gunneridae</taxon>
        <taxon>Pentapetalae</taxon>
        <taxon>rosids</taxon>
        <taxon>Vitales</taxon>
        <taxon>Vitaceae</taxon>
        <taxon>Viteae</taxon>
        <taxon>Vitis</taxon>
    </lineage>
</organism>
<name>A0A438IMG9_VITVI</name>
<sequence>MASPLHVHILSAHVVSHLHADHDEVKKLLFYKFSPSNPPASSISFEEGPSSDIFSTVKMKTAIITVFVISSMLLCLQADARRLMLEEVKGARGETDVKPSLVPAKSGMNGNGVTADQVNSNSEEKNESDEASNGQGSSASGSTHHFYPDEPPRQGHKTLVP</sequence>
<reference evidence="2 3" key="1">
    <citation type="journal article" date="2018" name="PLoS Genet.">
        <title>Population sequencing reveals clonal diversity and ancestral inbreeding in the grapevine cultivar Chardonnay.</title>
        <authorList>
            <person name="Roach M.J."/>
            <person name="Johnson D.L."/>
            <person name="Bohlmann J."/>
            <person name="van Vuuren H.J."/>
            <person name="Jones S.J."/>
            <person name="Pretorius I.S."/>
            <person name="Schmidt S.A."/>
            <person name="Borneman A.R."/>
        </authorList>
    </citation>
    <scope>NUCLEOTIDE SEQUENCE [LARGE SCALE GENOMIC DNA]</scope>
    <source>
        <strain evidence="3">cv. Chardonnay</strain>
        <tissue evidence="2">Leaf</tissue>
    </source>
</reference>
<feature type="compositionally biased region" description="Low complexity" evidence="1">
    <location>
        <begin position="131"/>
        <end position="142"/>
    </location>
</feature>
<protein>
    <submittedName>
        <fullName evidence="2">Uncharacterized protein</fullName>
    </submittedName>
</protein>
<evidence type="ECO:0000313" key="3">
    <source>
        <dbReference type="Proteomes" id="UP000288805"/>
    </source>
</evidence>
<proteinExistence type="predicted"/>
<dbReference type="Proteomes" id="UP000288805">
    <property type="component" value="Unassembled WGS sequence"/>
</dbReference>
<feature type="region of interest" description="Disordered" evidence="1">
    <location>
        <begin position="89"/>
        <end position="161"/>
    </location>
</feature>
<evidence type="ECO:0000313" key="2">
    <source>
        <dbReference type="EMBL" id="RVW97815.1"/>
    </source>
</evidence>
<accession>A0A438IMG9</accession>
<gene>
    <name evidence="2" type="ORF">CK203_021294</name>
</gene>
<dbReference type="AlphaFoldDB" id="A0A438IMG9"/>
<comment type="caution">
    <text evidence="2">The sequence shown here is derived from an EMBL/GenBank/DDBJ whole genome shotgun (WGS) entry which is preliminary data.</text>
</comment>